<accession>A0ACB9ZPI7</accession>
<evidence type="ECO:0000313" key="1">
    <source>
        <dbReference type="EMBL" id="KAI5648122.1"/>
    </source>
</evidence>
<protein>
    <submittedName>
        <fullName evidence="1">Uncharacterized protein</fullName>
    </submittedName>
</protein>
<sequence length="155" mass="17774">MCYMFLRKCIGAKHQRIVLYVASPPYEGLFQWRERFKLKRVDPLKEGRKPRRMWPNRSMWTPHHTLRWVRPLSGESGGSQNQGWSQGRPSRPCSWSPTVAFHVSLNSGVEAALMCVDSLKLPSCTRNPHVGIGKHSNAFQHPDHTASIRFSIHAT</sequence>
<dbReference type="EMBL" id="CM044708">
    <property type="protein sequence ID" value="KAI5648122.1"/>
    <property type="molecule type" value="Genomic_DNA"/>
</dbReference>
<organism evidence="1 2">
    <name type="scientific">Catharanthus roseus</name>
    <name type="common">Madagascar periwinkle</name>
    <name type="synonym">Vinca rosea</name>
    <dbReference type="NCBI Taxonomy" id="4058"/>
    <lineage>
        <taxon>Eukaryota</taxon>
        <taxon>Viridiplantae</taxon>
        <taxon>Streptophyta</taxon>
        <taxon>Embryophyta</taxon>
        <taxon>Tracheophyta</taxon>
        <taxon>Spermatophyta</taxon>
        <taxon>Magnoliopsida</taxon>
        <taxon>eudicotyledons</taxon>
        <taxon>Gunneridae</taxon>
        <taxon>Pentapetalae</taxon>
        <taxon>asterids</taxon>
        <taxon>lamiids</taxon>
        <taxon>Gentianales</taxon>
        <taxon>Apocynaceae</taxon>
        <taxon>Rauvolfioideae</taxon>
        <taxon>Vinceae</taxon>
        <taxon>Catharanthinae</taxon>
        <taxon>Catharanthus</taxon>
    </lineage>
</organism>
<name>A0ACB9ZPI7_CATRO</name>
<proteinExistence type="predicted"/>
<comment type="caution">
    <text evidence="1">The sequence shown here is derived from an EMBL/GenBank/DDBJ whole genome shotgun (WGS) entry which is preliminary data.</text>
</comment>
<keyword evidence="2" id="KW-1185">Reference proteome</keyword>
<evidence type="ECO:0000313" key="2">
    <source>
        <dbReference type="Proteomes" id="UP001060085"/>
    </source>
</evidence>
<gene>
    <name evidence="1" type="ORF">M9H77_34127</name>
</gene>
<dbReference type="Proteomes" id="UP001060085">
    <property type="component" value="Linkage Group LG08"/>
</dbReference>
<reference evidence="2" key="1">
    <citation type="journal article" date="2023" name="Nat. Plants">
        <title>Single-cell RNA sequencing provides a high-resolution roadmap for understanding the multicellular compartmentation of specialized metabolism.</title>
        <authorList>
            <person name="Sun S."/>
            <person name="Shen X."/>
            <person name="Li Y."/>
            <person name="Li Y."/>
            <person name="Wang S."/>
            <person name="Li R."/>
            <person name="Zhang H."/>
            <person name="Shen G."/>
            <person name="Guo B."/>
            <person name="Wei J."/>
            <person name="Xu J."/>
            <person name="St-Pierre B."/>
            <person name="Chen S."/>
            <person name="Sun C."/>
        </authorList>
    </citation>
    <scope>NUCLEOTIDE SEQUENCE [LARGE SCALE GENOMIC DNA]</scope>
</reference>